<feature type="transmembrane region" description="Helical" evidence="5">
    <location>
        <begin position="81"/>
        <end position="106"/>
    </location>
</feature>
<feature type="transmembrane region" description="Helical" evidence="5">
    <location>
        <begin position="170"/>
        <end position="186"/>
    </location>
</feature>
<sequence>MSSIVLPSAPVAAPASPVMKGLAAGVVAAVLWGLYLALSRAGVVGGLAAVDIAVIRYGVAGLVTLPFVVTRGLPLARRIGWWRAGVLATLAGPPFVLAGVGGYAFAPLAHGALIQPAAVTIGSIALAAWLLRDRPTRERLAGVAVILGGLAVVAGPGLFAGGAMTPVGDAMFLAAGLMWAGFSILGKRWGADPVEATVLVCVLSGAVLVPVVAVTAGFGRILALPVPDLAAQVVVQGVLSGVVAVLAFTSAVKWLGASRAAVFPAMVPVTAMLIGIPVAGEWPTTLQLTGLALVVAGLALAVGLVRLLR</sequence>
<keyword evidence="4 5" id="KW-0472">Membrane</keyword>
<evidence type="ECO:0000256" key="5">
    <source>
        <dbReference type="SAM" id="Phobius"/>
    </source>
</evidence>
<accession>A0ABN6NVY4</accession>
<organism evidence="7 8">
    <name type="scientific">Roseomonas fluvialis</name>
    <dbReference type="NCBI Taxonomy" id="1750527"/>
    <lineage>
        <taxon>Bacteria</taxon>
        <taxon>Pseudomonadati</taxon>
        <taxon>Pseudomonadota</taxon>
        <taxon>Alphaproteobacteria</taxon>
        <taxon>Acetobacterales</taxon>
        <taxon>Roseomonadaceae</taxon>
        <taxon>Roseomonas</taxon>
    </lineage>
</organism>
<dbReference type="InterPro" id="IPR050638">
    <property type="entry name" value="AA-Vitamin_Transporters"/>
</dbReference>
<keyword evidence="3 5" id="KW-1133">Transmembrane helix</keyword>
<evidence type="ECO:0000256" key="4">
    <source>
        <dbReference type="ARBA" id="ARBA00023136"/>
    </source>
</evidence>
<dbReference type="SUPFAM" id="SSF103481">
    <property type="entry name" value="Multidrug resistance efflux transporter EmrE"/>
    <property type="match status" value="2"/>
</dbReference>
<comment type="subcellular location">
    <subcellularLocation>
        <location evidence="1">Membrane</location>
        <topology evidence="1">Multi-pass membrane protein</topology>
    </subcellularLocation>
</comment>
<evidence type="ECO:0000256" key="2">
    <source>
        <dbReference type="ARBA" id="ARBA00022692"/>
    </source>
</evidence>
<dbReference type="InterPro" id="IPR037185">
    <property type="entry name" value="EmrE-like"/>
</dbReference>
<dbReference type="PANTHER" id="PTHR32322">
    <property type="entry name" value="INNER MEMBRANE TRANSPORTER"/>
    <property type="match status" value="1"/>
</dbReference>
<evidence type="ECO:0000256" key="1">
    <source>
        <dbReference type="ARBA" id="ARBA00004141"/>
    </source>
</evidence>
<feature type="transmembrane region" description="Helical" evidence="5">
    <location>
        <begin position="44"/>
        <end position="69"/>
    </location>
</feature>
<feature type="transmembrane region" description="Helical" evidence="5">
    <location>
        <begin position="229"/>
        <end position="248"/>
    </location>
</feature>
<protein>
    <submittedName>
        <fullName evidence="7">Membrane protein</fullName>
    </submittedName>
</protein>
<feature type="domain" description="EamA" evidence="6">
    <location>
        <begin position="20"/>
        <end position="153"/>
    </location>
</feature>
<dbReference type="PANTHER" id="PTHR32322:SF9">
    <property type="entry name" value="AMINO-ACID METABOLITE EFFLUX PUMP-RELATED"/>
    <property type="match status" value="1"/>
</dbReference>
<reference evidence="7 8" key="1">
    <citation type="journal article" date="2016" name="Microbes Environ.">
        <title>Phylogenetically diverse aerobic anoxygenic phototrophic bacteria isolated from epilithic biofilms in Tama river, Japan.</title>
        <authorList>
            <person name="Hirose S."/>
            <person name="Matsuura K."/>
            <person name="Haruta S."/>
        </authorList>
    </citation>
    <scope>NUCLEOTIDE SEQUENCE [LARGE SCALE GENOMIC DNA]</scope>
    <source>
        <strain evidence="7 8">S08</strain>
    </source>
</reference>
<feature type="domain" description="EamA" evidence="6">
    <location>
        <begin position="168"/>
        <end position="302"/>
    </location>
</feature>
<dbReference type="Proteomes" id="UP000831327">
    <property type="component" value="Chromosome"/>
</dbReference>
<dbReference type="InterPro" id="IPR000620">
    <property type="entry name" value="EamA_dom"/>
</dbReference>
<feature type="transmembrane region" description="Helical" evidence="5">
    <location>
        <begin position="112"/>
        <end position="131"/>
    </location>
</feature>
<feature type="transmembrane region" description="Helical" evidence="5">
    <location>
        <begin position="286"/>
        <end position="308"/>
    </location>
</feature>
<gene>
    <name evidence="7" type="ORF">Rmf_04390</name>
</gene>
<feature type="transmembrane region" description="Helical" evidence="5">
    <location>
        <begin position="21"/>
        <end position="38"/>
    </location>
</feature>
<evidence type="ECO:0000259" key="6">
    <source>
        <dbReference type="Pfam" id="PF00892"/>
    </source>
</evidence>
<feature type="transmembrane region" description="Helical" evidence="5">
    <location>
        <begin position="143"/>
        <end position="164"/>
    </location>
</feature>
<dbReference type="Pfam" id="PF00892">
    <property type="entry name" value="EamA"/>
    <property type="match status" value="2"/>
</dbReference>
<keyword evidence="8" id="KW-1185">Reference proteome</keyword>
<proteinExistence type="predicted"/>
<feature type="transmembrane region" description="Helical" evidence="5">
    <location>
        <begin position="198"/>
        <end position="223"/>
    </location>
</feature>
<evidence type="ECO:0000313" key="7">
    <source>
        <dbReference type="EMBL" id="BDG70510.1"/>
    </source>
</evidence>
<name>A0ABN6NVY4_9PROT</name>
<evidence type="ECO:0000256" key="3">
    <source>
        <dbReference type="ARBA" id="ARBA00022989"/>
    </source>
</evidence>
<evidence type="ECO:0000313" key="8">
    <source>
        <dbReference type="Proteomes" id="UP000831327"/>
    </source>
</evidence>
<dbReference type="EMBL" id="AP025637">
    <property type="protein sequence ID" value="BDG70510.1"/>
    <property type="molecule type" value="Genomic_DNA"/>
</dbReference>
<dbReference type="RefSeq" id="WP_244457836.1">
    <property type="nucleotide sequence ID" value="NZ_AP025637.1"/>
</dbReference>
<keyword evidence="2 5" id="KW-0812">Transmembrane</keyword>
<feature type="transmembrane region" description="Helical" evidence="5">
    <location>
        <begin position="260"/>
        <end position="280"/>
    </location>
</feature>